<gene>
    <name evidence="1" type="ORF">F2Q69_00052761</name>
</gene>
<proteinExistence type="predicted"/>
<organism evidence="1 2">
    <name type="scientific">Brassica cretica</name>
    <name type="common">Mustard</name>
    <dbReference type="NCBI Taxonomy" id="69181"/>
    <lineage>
        <taxon>Eukaryota</taxon>
        <taxon>Viridiplantae</taxon>
        <taxon>Streptophyta</taxon>
        <taxon>Embryophyta</taxon>
        <taxon>Tracheophyta</taxon>
        <taxon>Spermatophyta</taxon>
        <taxon>Magnoliopsida</taxon>
        <taxon>eudicotyledons</taxon>
        <taxon>Gunneridae</taxon>
        <taxon>Pentapetalae</taxon>
        <taxon>rosids</taxon>
        <taxon>malvids</taxon>
        <taxon>Brassicales</taxon>
        <taxon>Brassicaceae</taxon>
        <taxon>Brassiceae</taxon>
        <taxon>Brassica</taxon>
    </lineage>
</organism>
<comment type="caution">
    <text evidence="1">The sequence shown here is derived from an EMBL/GenBank/DDBJ whole genome shotgun (WGS) entry which is preliminary data.</text>
</comment>
<accession>A0A8S9MW43</accession>
<evidence type="ECO:0008006" key="3">
    <source>
        <dbReference type="Google" id="ProtNLM"/>
    </source>
</evidence>
<reference evidence="1" key="1">
    <citation type="submission" date="2019-12" db="EMBL/GenBank/DDBJ databases">
        <title>Genome sequencing and annotation of Brassica cretica.</title>
        <authorList>
            <person name="Studholme D.J."/>
            <person name="Sarris P."/>
        </authorList>
    </citation>
    <scope>NUCLEOTIDE SEQUENCE</scope>
    <source>
        <strain evidence="1">PFS-109/04</strain>
        <tissue evidence="1">Leaf</tissue>
    </source>
</reference>
<dbReference type="AlphaFoldDB" id="A0A8S9MW43"/>
<dbReference type="Proteomes" id="UP000712600">
    <property type="component" value="Unassembled WGS sequence"/>
</dbReference>
<sequence length="188" mass="21668">MTPIEMKQEQVRSNPEGRNCEDVMKKARSFQLGGWPSWSHVRSSSSTRRAGLVQLGGWPSWSCCRSRSAIRRTGLVQLGGWPNWIESKCQAWYNAKDSIPIPPHAQIVEETQALSLDNSCMVDGSWTSTDQFSGIGWVWKDSTGKSNLWGHRTGVRHHYTRNWKRRNEQWRACFTIQHVKDLRQIART</sequence>
<evidence type="ECO:0000313" key="2">
    <source>
        <dbReference type="Proteomes" id="UP000712600"/>
    </source>
</evidence>
<evidence type="ECO:0000313" key="1">
    <source>
        <dbReference type="EMBL" id="KAF3484770.1"/>
    </source>
</evidence>
<dbReference type="EMBL" id="QGKX02002183">
    <property type="protein sequence ID" value="KAF3484770.1"/>
    <property type="molecule type" value="Genomic_DNA"/>
</dbReference>
<name>A0A8S9MW43_BRACR</name>
<protein>
    <recommendedName>
        <fullName evidence="3">RNase H type-1 domain-containing protein</fullName>
    </recommendedName>
</protein>